<evidence type="ECO:0000256" key="4">
    <source>
        <dbReference type="ARBA" id="ARBA00023110"/>
    </source>
</evidence>
<feature type="signal peptide" evidence="7">
    <location>
        <begin position="1"/>
        <end position="21"/>
    </location>
</feature>
<accession>A0A6L3UZ28</accession>
<keyword evidence="4" id="KW-0697">Rotamase</keyword>
<comment type="catalytic activity">
    <reaction evidence="1">
        <text>[protein]-peptidylproline (omega=180) = [protein]-peptidylproline (omega=0)</text>
        <dbReference type="Rhea" id="RHEA:16237"/>
        <dbReference type="Rhea" id="RHEA-COMP:10747"/>
        <dbReference type="Rhea" id="RHEA-COMP:10748"/>
        <dbReference type="ChEBI" id="CHEBI:83833"/>
        <dbReference type="ChEBI" id="CHEBI:83834"/>
        <dbReference type="EC" id="5.2.1.8"/>
    </reaction>
</comment>
<dbReference type="PANTHER" id="PTHR47245">
    <property type="entry name" value="PEPTIDYLPROLYL ISOMERASE"/>
    <property type="match status" value="1"/>
</dbReference>
<dbReference type="Gene3D" id="1.10.4030.10">
    <property type="entry name" value="Porin chaperone SurA, peptide-binding domain"/>
    <property type="match status" value="1"/>
</dbReference>
<evidence type="ECO:0000313" key="9">
    <source>
        <dbReference type="Proteomes" id="UP000481030"/>
    </source>
</evidence>
<dbReference type="EC" id="5.2.1.8" evidence="2"/>
<dbReference type="OrthoDB" id="4775280at2"/>
<evidence type="ECO:0000256" key="6">
    <source>
        <dbReference type="SAM" id="MobiDB-lite"/>
    </source>
</evidence>
<dbReference type="RefSeq" id="WP_151536999.1">
    <property type="nucleotide sequence ID" value="NZ_WBOS01000018.1"/>
</dbReference>
<sequence>MKKMMFTLITGLMAIFLAACGGNEESKEAKNDDKAKTAETEQQKEQQKQMEEMQKKLEAQQVDKKKIVAIVNDKKILGSDYNSVLASTQRQMLQMGQDPTSKDAAEQLKNQAIDSLVGQTLLLQEADKKGYQASEADIKKQLDEMKKQFKTEKEFEAALKKSGMDMKTLETQIADDIKFKQYVEKDVVIGEITDEEIQKTYDQYAEQGKSTGQEVPKLEEVKPQIKQSLQHQKQQEKLAQHVEELKKNVKIDIKI</sequence>
<keyword evidence="9" id="KW-1185">Reference proteome</keyword>
<protein>
    <recommendedName>
        <fullName evidence="2">peptidylprolyl isomerase</fullName>
        <ecNumber evidence="2">5.2.1.8</ecNumber>
    </recommendedName>
</protein>
<dbReference type="PROSITE" id="PS51257">
    <property type="entry name" value="PROKAR_LIPOPROTEIN"/>
    <property type="match status" value="1"/>
</dbReference>
<organism evidence="8 9">
    <name type="scientific">Cytobacillus depressus</name>
    <dbReference type="NCBI Taxonomy" id="1602942"/>
    <lineage>
        <taxon>Bacteria</taxon>
        <taxon>Bacillati</taxon>
        <taxon>Bacillota</taxon>
        <taxon>Bacilli</taxon>
        <taxon>Bacillales</taxon>
        <taxon>Bacillaceae</taxon>
        <taxon>Cytobacillus</taxon>
    </lineage>
</organism>
<evidence type="ECO:0000313" key="8">
    <source>
        <dbReference type="EMBL" id="KAB2329582.1"/>
    </source>
</evidence>
<gene>
    <name evidence="8" type="ORF">F7731_22335</name>
</gene>
<keyword evidence="3 7" id="KW-0732">Signal</keyword>
<dbReference type="AlphaFoldDB" id="A0A6L3UZ28"/>
<evidence type="ECO:0000256" key="5">
    <source>
        <dbReference type="ARBA" id="ARBA00023235"/>
    </source>
</evidence>
<dbReference type="PANTHER" id="PTHR47245:SF1">
    <property type="entry name" value="FOLDASE PROTEIN PRSA"/>
    <property type="match status" value="1"/>
</dbReference>
<dbReference type="Pfam" id="PF13624">
    <property type="entry name" value="SurA_N_3"/>
    <property type="match status" value="1"/>
</dbReference>
<dbReference type="InterPro" id="IPR027304">
    <property type="entry name" value="Trigger_fact/SurA_dom_sf"/>
</dbReference>
<name>A0A6L3UZ28_9BACI</name>
<feature type="region of interest" description="Disordered" evidence="6">
    <location>
        <begin position="24"/>
        <end position="57"/>
    </location>
</feature>
<dbReference type="EMBL" id="WBOS01000018">
    <property type="protein sequence ID" value="KAB2329582.1"/>
    <property type="molecule type" value="Genomic_DNA"/>
</dbReference>
<evidence type="ECO:0000256" key="2">
    <source>
        <dbReference type="ARBA" id="ARBA00013194"/>
    </source>
</evidence>
<feature type="region of interest" description="Disordered" evidence="6">
    <location>
        <begin position="208"/>
        <end position="233"/>
    </location>
</feature>
<evidence type="ECO:0000256" key="7">
    <source>
        <dbReference type="SAM" id="SignalP"/>
    </source>
</evidence>
<dbReference type="InterPro" id="IPR050245">
    <property type="entry name" value="PrsA_foldase"/>
</dbReference>
<evidence type="ECO:0000256" key="3">
    <source>
        <dbReference type="ARBA" id="ARBA00022729"/>
    </source>
</evidence>
<dbReference type="Proteomes" id="UP000481030">
    <property type="component" value="Unassembled WGS sequence"/>
</dbReference>
<evidence type="ECO:0000256" key="1">
    <source>
        <dbReference type="ARBA" id="ARBA00000971"/>
    </source>
</evidence>
<dbReference type="GO" id="GO:0003755">
    <property type="term" value="F:peptidyl-prolyl cis-trans isomerase activity"/>
    <property type="evidence" value="ECO:0007669"/>
    <property type="project" value="UniProtKB-KW"/>
</dbReference>
<comment type="caution">
    <text evidence="8">The sequence shown here is derived from an EMBL/GenBank/DDBJ whole genome shotgun (WGS) entry which is preliminary data.</text>
</comment>
<proteinExistence type="predicted"/>
<feature type="chain" id="PRO_5038927739" description="peptidylprolyl isomerase" evidence="7">
    <location>
        <begin position="22"/>
        <end position="255"/>
    </location>
</feature>
<keyword evidence="5 8" id="KW-0413">Isomerase</keyword>
<dbReference type="SUPFAM" id="SSF109998">
    <property type="entry name" value="Triger factor/SurA peptide-binding domain-like"/>
    <property type="match status" value="1"/>
</dbReference>
<reference evidence="8 9" key="1">
    <citation type="journal article" date="2016" name="Antonie Van Leeuwenhoek">
        <title>Bacillus depressus sp. nov., isolated from soil of a sunflower field.</title>
        <authorList>
            <person name="Wei X."/>
            <person name="Xin D."/>
            <person name="Xin Y."/>
            <person name="Zhang H."/>
            <person name="Wang T."/>
            <person name="Zhang J."/>
        </authorList>
    </citation>
    <scope>NUCLEOTIDE SEQUENCE [LARGE SCALE GENOMIC DNA]</scope>
    <source>
        <strain evidence="8 9">BZ1</strain>
    </source>
</reference>